<evidence type="ECO:0000256" key="1">
    <source>
        <dbReference type="SAM" id="SignalP"/>
    </source>
</evidence>
<feature type="chain" id="PRO_5042897937" evidence="1">
    <location>
        <begin position="19"/>
        <end position="123"/>
    </location>
</feature>
<evidence type="ECO:0000313" key="2">
    <source>
        <dbReference type="EMBL" id="KAK4126595.1"/>
    </source>
</evidence>
<reference evidence="2" key="1">
    <citation type="journal article" date="2023" name="Mol. Phylogenet. Evol.">
        <title>Genome-scale phylogeny and comparative genomics of the fungal order Sordariales.</title>
        <authorList>
            <person name="Hensen N."/>
            <person name="Bonometti L."/>
            <person name="Westerberg I."/>
            <person name="Brannstrom I.O."/>
            <person name="Guillou S."/>
            <person name="Cros-Aarteil S."/>
            <person name="Calhoun S."/>
            <person name="Haridas S."/>
            <person name="Kuo A."/>
            <person name="Mondo S."/>
            <person name="Pangilinan J."/>
            <person name="Riley R."/>
            <person name="LaButti K."/>
            <person name="Andreopoulos B."/>
            <person name="Lipzen A."/>
            <person name="Chen C."/>
            <person name="Yan M."/>
            <person name="Daum C."/>
            <person name="Ng V."/>
            <person name="Clum A."/>
            <person name="Steindorff A."/>
            <person name="Ohm R.A."/>
            <person name="Martin F."/>
            <person name="Silar P."/>
            <person name="Natvig D.O."/>
            <person name="Lalanne C."/>
            <person name="Gautier V."/>
            <person name="Ament-Velasquez S.L."/>
            <person name="Kruys A."/>
            <person name="Hutchinson M.I."/>
            <person name="Powell A.J."/>
            <person name="Barry K."/>
            <person name="Miller A.N."/>
            <person name="Grigoriev I.V."/>
            <person name="Debuchy R."/>
            <person name="Gladieux P."/>
            <person name="Hiltunen Thoren M."/>
            <person name="Johannesson H."/>
        </authorList>
    </citation>
    <scope>NUCLEOTIDE SEQUENCE</scope>
    <source>
        <strain evidence="2">CBS 731.68</strain>
    </source>
</reference>
<comment type="caution">
    <text evidence="2">The sequence shown here is derived from an EMBL/GenBank/DDBJ whole genome shotgun (WGS) entry which is preliminary data.</text>
</comment>
<proteinExistence type="predicted"/>
<keyword evidence="1" id="KW-0732">Signal</keyword>
<keyword evidence="3" id="KW-1185">Reference proteome</keyword>
<dbReference type="AlphaFoldDB" id="A0AAN6U5Y3"/>
<dbReference type="RefSeq" id="XP_062650366.1">
    <property type="nucleotide sequence ID" value="XM_062791151.1"/>
</dbReference>
<organism evidence="2 3">
    <name type="scientific">Parathielavia appendiculata</name>
    <dbReference type="NCBI Taxonomy" id="2587402"/>
    <lineage>
        <taxon>Eukaryota</taxon>
        <taxon>Fungi</taxon>
        <taxon>Dikarya</taxon>
        <taxon>Ascomycota</taxon>
        <taxon>Pezizomycotina</taxon>
        <taxon>Sordariomycetes</taxon>
        <taxon>Sordariomycetidae</taxon>
        <taxon>Sordariales</taxon>
        <taxon>Chaetomiaceae</taxon>
        <taxon>Parathielavia</taxon>
    </lineage>
</organism>
<accession>A0AAN6U5Y3</accession>
<name>A0AAN6U5Y3_9PEZI</name>
<protein>
    <submittedName>
        <fullName evidence="2">Uncharacterized protein</fullName>
    </submittedName>
</protein>
<dbReference type="Proteomes" id="UP001302602">
    <property type="component" value="Unassembled WGS sequence"/>
</dbReference>
<feature type="signal peptide" evidence="1">
    <location>
        <begin position="1"/>
        <end position="18"/>
    </location>
</feature>
<reference evidence="2" key="2">
    <citation type="submission" date="2023-05" db="EMBL/GenBank/DDBJ databases">
        <authorList>
            <consortium name="Lawrence Berkeley National Laboratory"/>
            <person name="Steindorff A."/>
            <person name="Hensen N."/>
            <person name="Bonometti L."/>
            <person name="Westerberg I."/>
            <person name="Brannstrom I.O."/>
            <person name="Guillou S."/>
            <person name="Cros-Aarteil S."/>
            <person name="Calhoun S."/>
            <person name="Haridas S."/>
            <person name="Kuo A."/>
            <person name="Mondo S."/>
            <person name="Pangilinan J."/>
            <person name="Riley R."/>
            <person name="Labutti K."/>
            <person name="Andreopoulos B."/>
            <person name="Lipzen A."/>
            <person name="Chen C."/>
            <person name="Yanf M."/>
            <person name="Daum C."/>
            <person name="Ng V."/>
            <person name="Clum A."/>
            <person name="Ohm R."/>
            <person name="Martin F."/>
            <person name="Silar P."/>
            <person name="Natvig D."/>
            <person name="Lalanne C."/>
            <person name="Gautier V."/>
            <person name="Ament-Velasquez S.L."/>
            <person name="Kruys A."/>
            <person name="Hutchinson M.I."/>
            <person name="Powell A.J."/>
            <person name="Barry K."/>
            <person name="Miller A.N."/>
            <person name="Grigoriev I.V."/>
            <person name="Debuchy R."/>
            <person name="Gladieux P."/>
            <person name="Thoren M.H."/>
            <person name="Johannesson H."/>
        </authorList>
    </citation>
    <scope>NUCLEOTIDE SEQUENCE</scope>
    <source>
        <strain evidence="2">CBS 731.68</strain>
    </source>
</reference>
<sequence>MIAKHSILLLALAKAMFGAPTEYNRDSGEVIVAVQVPQQEAAPLTEGLIVINIFRDSEGAPEPMCKPDGRRVYAVLGGTGRTQMTTSEVVVALEFCYKGAGRQASISTAYSAKEMFVFDVGGG</sequence>
<gene>
    <name evidence="2" type="ORF">N657DRAFT_632626</name>
</gene>
<evidence type="ECO:0000313" key="3">
    <source>
        <dbReference type="Proteomes" id="UP001302602"/>
    </source>
</evidence>
<dbReference type="GeneID" id="87827920"/>
<dbReference type="EMBL" id="MU853225">
    <property type="protein sequence ID" value="KAK4126595.1"/>
    <property type="molecule type" value="Genomic_DNA"/>
</dbReference>